<gene>
    <name evidence="1" type="ORF">KTU01_34830</name>
</gene>
<protein>
    <submittedName>
        <fullName evidence="1">Uncharacterized protein</fullName>
    </submittedName>
</protein>
<name>A0A512II32_9MICC</name>
<dbReference type="STRING" id="388357.GCA_001580365_03624"/>
<dbReference type="AlphaFoldDB" id="A0A512II32"/>
<keyword evidence="2" id="KW-1185">Reference proteome</keyword>
<reference evidence="1 2" key="1">
    <citation type="submission" date="2019-07" db="EMBL/GenBank/DDBJ databases">
        <title>Whole genome shotgun sequence of Kocuria turfanensis NBRC 107627.</title>
        <authorList>
            <person name="Hosoyama A."/>
            <person name="Uohara A."/>
            <person name="Ohji S."/>
            <person name="Ichikawa N."/>
        </authorList>
    </citation>
    <scope>NUCLEOTIDE SEQUENCE [LARGE SCALE GENOMIC DNA]</scope>
    <source>
        <strain evidence="1 2">NBRC 107627</strain>
    </source>
</reference>
<dbReference type="EMBL" id="BJZS01000121">
    <property type="protein sequence ID" value="GEO97360.1"/>
    <property type="molecule type" value="Genomic_DNA"/>
</dbReference>
<accession>A0A512II32</accession>
<sequence length="190" mass="20734">MPGNGKDELDNLLLLCRVHHKQVDDQIEEFPAGKLRKIKGAHERWVADTLDAALEASDPEATPIPALHSGADIWSVVAGAEAYDFHGLEEPDAPKNLVDASDGFLQEAHDWGEISDDVKLQGFGSIREAKRSLSTRLDELRALGLRVFGAQNTRAVTHSGVKVQLCVATIAIAQEGDSRIHIEEPPDEVF</sequence>
<organism evidence="1 2">
    <name type="scientific">Kocuria turfanensis</name>
    <dbReference type="NCBI Taxonomy" id="388357"/>
    <lineage>
        <taxon>Bacteria</taxon>
        <taxon>Bacillati</taxon>
        <taxon>Actinomycetota</taxon>
        <taxon>Actinomycetes</taxon>
        <taxon>Micrococcales</taxon>
        <taxon>Micrococcaceae</taxon>
        <taxon>Kocuria</taxon>
    </lineage>
</organism>
<dbReference type="Proteomes" id="UP000321103">
    <property type="component" value="Unassembled WGS sequence"/>
</dbReference>
<evidence type="ECO:0000313" key="1">
    <source>
        <dbReference type="EMBL" id="GEO97360.1"/>
    </source>
</evidence>
<evidence type="ECO:0000313" key="2">
    <source>
        <dbReference type="Proteomes" id="UP000321103"/>
    </source>
</evidence>
<comment type="caution">
    <text evidence="1">The sequence shown here is derived from an EMBL/GenBank/DDBJ whole genome shotgun (WGS) entry which is preliminary data.</text>
</comment>
<proteinExistence type="predicted"/>